<gene>
    <name evidence="2" type="primary">pseG</name>
    <name evidence="2" type="ORF">L0668_08450</name>
</gene>
<sequence length="359" mass="40320">MRIVFRVEGNLKIGLGHMMRCLALAQGLTREGHQVKFITSQASQEFCQKRNDWVGKCILIEDMPLKQEAQWLKAQCENLAADWLILDGYQFDQTYRQILSANRFKFAVFDDLNDSGQLHADLVINGANNAQQLNYLKSEPKAKLAIGSAYQVLRQEFLDLDRENWSQRKTLTLMFGGSDTYNLTLPVLQNLIQSNLTLPIVVVTGAAYSQLNKLSEVIQDAQQDISHIHDCQNMAEILLDTKLAVSAAGGSQFELLACATPAILVVVAKNQITATQHALTQAWCQVINNQVNNDHELTDQEITDQELTEQQISEQVISLWQQTELLHTMHSKALELPVPDGAKNIVNLMFNQQSQSVDT</sequence>
<name>A0ABS9D5B9_9ALTE</name>
<dbReference type="InterPro" id="IPR007235">
    <property type="entry name" value="Glyco_trans_28_C"/>
</dbReference>
<dbReference type="NCBIfam" id="TIGR03590">
    <property type="entry name" value="PseG"/>
    <property type="match status" value="1"/>
</dbReference>
<evidence type="ECO:0000259" key="1">
    <source>
        <dbReference type="Pfam" id="PF04101"/>
    </source>
</evidence>
<dbReference type="SUPFAM" id="SSF53756">
    <property type="entry name" value="UDP-Glycosyltransferase/glycogen phosphorylase"/>
    <property type="match status" value="2"/>
</dbReference>
<dbReference type="EMBL" id="JAKGAS010000004">
    <property type="protein sequence ID" value="MCF2948133.1"/>
    <property type="molecule type" value="Genomic_DNA"/>
</dbReference>
<evidence type="ECO:0000313" key="2">
    <source>
        <dbReference type="EMBL" id="MCF2948133.1"/>
    </source>
</evidence>
<dbReference type="Proteomes" id="UP001521137">
    <property type="component" value="Unassembled WGS sequence"/>
</dbReference>
<dbReference type="InterPro" id="IPR020023">
    <property type="entry name" value="PseG"/>
</dbReference>
<dbReference type="Gene3D" id="3.40.50.2000">
    <property type="entry name" value="Glycogen Phosphorylase B"/>
    <property type="match status" value="1"/>
</dbReference>
<dbReference type="GO" id="GO:0016787">
    <property type="term" value="F:hydrolase activity"/>
    <property type="evidence" value="ECO:0007669"/>
    <property type="project" value="UniProtKB-KW"/>
</dbReference>
<proteinExistence type="predicted"/>
<protein>
    <submittedName>
        <fullName evidence="2">UDP-2,4-diacetamido-2,4, 6-trideoxy-beta-L-altropyranose hydrolase</fullName>
        <ecNumber evidence="2">3.6.1.57</ecNumber>
    </submittedName>
</protein>
<feature type="domain" description="Glycosyl transferase family 28 C-terminal" evidence="1">
    <location>
        <begin position="174"/>
        <end position="344"/>
    </location>
</feature>
<dbReference type="PANTHER" id="PTHR21015">
    <property type="entry name" value="UDP-N-ACETYLGLUCOSAMINE--N-ACETYLMURAMYL-(PENTAPEPTIDE) PYROPHOSPHORYL-UNDECAPRENOL N-ACETYLGLUCOSAMINE TRANSFERASE 1"/>
    <property type="match status" value="1"/>
</dbReference>
<comment type="caution">
    <text evidence="2">The sequence shown here is derived from an EMBL/GenBank/DDBJ whole genome shotgun (WGS) entry which is preliminary data.</text>
</comment>
<dbReference type="Gene3D" id="3.40.50.11190">
    <property type="match status" value="1"/>
</dbReference>
<dbReference type="PANTHER" id="PTHR21015:SF22">
    <property type="entry name" value="GLYCOSYLTRANSFERASE"/>
    <property type="match status" value="1"/>
</dbReference>
<dbReference type="EC" id="3.6.1.57" evidence="2"/>
<accession>A0ABS9D5B9</accession>
<dbReference type="Pfam" id="PF04101">
    <property type="entry name" value="Glyco_tran_28_C"/>
    <property type="match status" value="1"/>
</dbReference>
<evidence type="ECO:0000313" key="3">
    <source>
        <dbReference type="Proteomes" id="UP001521137"/>
    </source>
</evidence>
<organism evidence="2 3">
    <name type="scientific">Paraglaciecola algarum</name>
    <dbReference type="NCBI Taxonomy" id="3050085"/>
    <lineage>
        <taxon>Bacteria</taxon>
        <taxon>Pseudomonadati</taxon>
        <taxon>Pseudomonadota</taxon>
        <taxon>Gammaproteobacteria</taxon>
        <taxon>Alteromonadales</taxon>
        <taxon>Alteromonadaceae</taxon>
        <taxon>Paraglaciecola</taxon>
    </lineage>
</organism>
<reference evidence="2 3" key="1">
    <citation type="submission" date="2022-01" db="EMBL/GenBank/DDBJ databases">
        <title>Paraglaciecola sp. G1-23.</title>
        <authorList>
            <person name="Jin M.S."/>
            <person name="Han D.M."/>
            <person name="Kim H.M."/>
            <person name="Jeon C.O."/>
        </authorList>
    </citation>
    <scope>NUCLEOTIDE SEQUENCE [LARGE SCALE GENOMIC DNA]</scope>
    <source>
        <strain evidence="2 3">G1-23</strain>
    </source>
</reference>
<keyword evidence="2" id="KW-0378">Hydrolase</keyword>
<keyword evidence="3" id="KW-1185">Reference proteome</keyword>